<evidence type="ECO:0000256" key="1">
    <source>
        <dbReference type="ARBA" id="ARBA00004937"/>
    </source>
</evidence>
<reference evidence="11" key="2">
    <citation type="submission" date="2024-04" db="EMBL/GenBank/DDBJ databases">
        <authorList>
            <person name="Chen Y."/>
            <person name="Shah S."/>
            <person name="Dougan E. K."/>
            <person name="Thang M."/>
            <person name="Chan C."/>
        </authorList>
    </citation>
    <scope>NUCLEOTIDE SEQUENCE [LARGE SCALE GENOMIC DNA]</scope>
</reference>
<dbReference type="SUPFAM" id="SSF55347">
    <property type="entry name" value="Glyceraldehyde-3-phosphate dehydrogenase-like, C-terminal domain"/>
    <property type="match status" value="1"/>
</dbReference>
<keyword evidence="4 6" id="KW-0560">Oxidoreductase</keyword>
<keyword evidence="5 6" id="KW-0119">Carbohydrate metabolism</keyword>
<dbReference type="AlphaFoldDB" id="A0A9P1CSY0"/>
<dbReference type="HAMAP" id="MF_00966">
    <property type="entry name" value="G6PD"/>
    <property type="match status" value="1"/>
</dbReference>
<dbReference type="Gene3D" id="3.40.50.720">
    <property type="entry name" value="NAD(P)-binding Rossmann-like Domain"/>
    <property type="match status" value="1"/>
</dbReference>
<reference evidence="10" key="1">
    <citation type="submission" date="2022-10" db="EMBL/GenBank/DDBJ databases">
        <authorList>
            <person name="Chen Y."/>
            <person name="Dougan E. K."/>
            <person name="Chan C."/>
            <person name="Rhodes N."/>
            <person name="Thang M."/>
        </authorList>
    </citation>
    <scope>NUCLEOTIDE SEQUENCE</scope>
</reference>
<evidence type="ECO:0000256" key="3">
    <source>
        <dbReference type="ARBA" id="ARBA00022857"/>
    </source>
</evidence>
<dbReference type="Pfam" id="PF00656">
    <property type="entry name" value="Peptidase_C14"/>
    <property type="match status" value="1"/>
</dbReference>
<dbReference type="Proteomes" id="UP001152797">
    <property type="component" value="Unassembled WGS sequence"/>
</dbReference>
<evidence type="ECO:0000256" key="5">
    <source>
        <dbReference type="ARBA" id="ARBA00023277"/>
    </source>
</evidence>
<dbReference type="SUPFAM" id="SSF51735">
    <property type="entry name" value="NAD(P)-binding Rossmann-fold domains"/>
    <property type="match status" value="1"/>
</dbReference>
<dbReference type="OrthoDB" id="60984at2759"/>
<name>A0A9P1CSY0_9DINO</name>
<dbReference type="EMBL" id="CAMXCT020002379">
    <property type="protein sequence ID" value="CAL1151114.1"/>
    <property type="molecule type" value="Genomic_DNA"/>
</dbReference>
<evidence type="ECO:0000256" key="4">
    <source>
        <dbReference type="ARBA" id="ARBA00023002"/>
    </source>
</evidence>
<evidence type="ECO:0000313" key="10">
    <source>
        <dbReference type="EMBL" id="CAI3997739.1"/>
    </source>
</evidence>
<feature type="domain" description="Glucose-6-phosphate dehydrogenase NAD-binding" evidence="7">
    <location>
        <begin position="50"/>
        <end position="241"/>
    </location>
</feature>
<keyword evidence="2 6" id="KW-0313">Glucose metabolism</keyword>
<accession>A0A9P1CSY0</accession>
<dbReference type="InterPro" id="IPR011600">
    <property type="entry name" value="Pept_C14_caspase"/>
</dbReference>
<dbReference type="InterPro" id="IPR022675">
    <property type="entry name" value="G6P_DH_C"/>
</dbReference>
<dbReference type="GO" id="GO:0009051">
    <property type="term" value="P:pentose-phosphate shunt, oxidative branch"/>
    <property type="evidence" value="ECO:0007669"/>
    <property type="project" value="TreeGrafter"/>
</dbReference>
<dbReference type="Gene3D" id="3.40.50.12660">
    <property type="match status" value="1"/>
</dbReference>
<comment type="similarity">
    <text evidence="6">Belongs to the glucose-6-phosphate dehydrogenase family.</text>
</comment>
<gene>
    <name evidence="10" type="ORF">C1SCF055_LOCUS24085</name>
</gene>
<dbReference type="InterPro" id="IPR022674">
    <property type="entry name" value="G6P_DH_NAD-bd"/>
</dbReference>
<comment type="catalytic activity">
    <reaction evidence="6">
        <text>D-glucose 6-phosphate + NADP(+) = 6-phospho-D-glucono-1,5-lactone + NADPH + H(+)</text>
        <dbReference type="Rhea" id="RHEA:15841"/>
        <dbReference type="ChEBI" id="CHEBI:15378"/>
        <dbReference type="ChEBI" id="CHEBI:57783"/>
        <dbReference type="ChEBI" id="CHEBI:57955"/>
        <dbReference type="ChEBI" id="CHEBI:58349"/>
        <dbReference type="ChEBI" id="CHEBI:61548"/>
        <dbReference type="EC" id="1.1.1.49"/>
    </reaction>
</comment>
<evidence type="ECO:0000256" key="6">
    <source>
        <dbReference type="RuleBase" id="RU362120"/>
    </source>
</evidence>
<dbReference type="Gene3D" id="3.30.360.10">
    <property type="entry name" value="Dihydrodipicolinate Reductase, domain 2"/>
    <property type="match status" value="1"/>
</dbReference>
<dbReference type="PRINTS" id="PR00079">
    <property type="entry name" value="G6PDHDRGNASE"/>
</dbReference>
<dbReference type="GO" id="GO:0006508">
    <property type="term" value="P:proteolysis"/>
    <property type="evidence" value="ECO:0007669"/>
    <property type="project" value="InterPro"/>
</dbReference>
<dbReference type="PANTHER" id="PTHR23429:SF0">
    <property type="entry name" value="GLUCOSE-6-PHOSPHATE 1-DEHYDROGENASE"/>
    <property type="match status" value="1"/>
</dbReference>
<feature type="domain" description="Glucose-6-phosphate dehydrogenase C-terminal" evidence="9">
    <location>
        <begin position="244"/>
        <end position="524"/>
    </location>
</feature>
<dbReference type="InterPro" id="IPR029030">
    <property type="entry name" value="Caspase-like_dom_sf"/>
</dbReference>
<dbReference type="EMBL" id="CAMXCT010002379">
    <property type="protein sequence ID" value="CAI3997739.1"/>
    <property type="molecule type" value="Genomic_DNA"/>
</dbReference>
<sequence>MTMELRRCMTLDDSSAENKLVLEQEELRAPTAAEMGFDKEPFRLGTLSIVVLGATGDLAKKETFPALLDLLAHEYLPSHVAIVGVGRTKQDTNSFREWLQSWLVKSFAGQMKRCKEAMPSFMKKVSYFSANYDSKEDFARLAVALETEETQMFLDGIGKEVPTEANRVFYFAIPPFAFLAAASSIKSTCLSTTGFNRLIIEKPFGHDLTSAKKLATDLGALYKEENLLRMDHFLGYEICQNILSVRFGNAFLEPLMNRNHVAAVRVTLKEDFGTEGRGGYFTHYGIIRDVIQNHLLQMVTLVAMEKPCNVGGDIRDAKVAVLKAMLDADPEEVILGQFTAANGKPGYLEDDSIAEKDREKAKYCATFAQLVLRINNDRWWGVPFIIRAGKGLEESKCEVRIQFKESHTDPRLFKEECPRNELVMKVSPHEAIYFKFNMKQPGLSQGVTTTELDLSYNHRYEEIYRPLAYTRLILSGVRGEQESFVRDDELIRAWEIFSPLLDKIENGKKEVLKYPFGSRGPAAQMPFTSGMDPKPSAAPHMGGSAPRPSGRRKALLIGVNYFGTRAELRGCINDVHNLYRLLTETYGWPSHAVRTLTDDGRGNGGMPTRQNITQHMQWLSDGAQAGDVLFFSFSGHGAQQEDPHGYEEDGMNETILPVDFERAGMMTDDEISDLMVKSLPEGVRLTGIMDCCHSGSGLDLPFTWDPRRGMWREAVNPFHCMGDVLMFSGCEDDDTSSDAASMYSAPGGAMTTAFCDVLRRNPSPIYPQLLQMLHQHLSRGGFSQRPVLSSTQQFSLDRPFSFDDIHPNMNPQLGRIFRQKFPPRPRAMSGPLADMLGPLGMLAGGLVVGALAGEVLEGGFGLLGALF</sequence>
<organism evidence="10">
    <name type="scientific">Cladocopium goreaui</name>
    <dbReference type="NCBI Taxonomy" id="2562237"/>
    <lineage>
        <taxon>Eukaryota</taxon>
        <taxon>Sar</taxon>
        <taxon>Alveolata</taxon>
        <taxon>Dinophyceae</taxon>
        <taxon>Suessiales</taxon>
        <taxon>Symbiodiniaceae</taxon>
        <taxon>Cladocopium</taxon>
    </lineage>
</organism>
<evidence type="ECO:0000313" key="11">
    <source>
        <dbReference type="EMBL" id="CAL1151114.1"/>
    </source>
</evidence>
<dbReference type="GO" id="GO:0050661">
    <property type="term" value="F:NADP binding"/>
    <property type="evidence" value="ECO:0007669"/>
    <property type="project" value="InterPro"/>
</dbReference>
<proteinExistence type="inferred from homology"/>
<dbReference type="GO" id="GO:0006006">
    <property type="term" value="P:glucose metabolic process"/>
    <property type="evidence" value="ECO:0007669"/>
    <property type="project" value="UniProtKB-KW"/>
</dbReference>
<comment type="pathway">
    <text evidence="1 6">Carbohydrate degradation; pentose phosphate pathway; D-ribulose 5-phosphate from D-glucose 6-phosphate (oxidative stage): step 1/3.</text>
</comment>
<evidence type="ECO:0000259" key="8">
    <source>
        <dbReference type="Pfam" id="PF00656"/>
    </source>
</evidence>
<evidence type="ECO:0000259" key="7">
    <source>
        <dbReference type="Pfam" id="PF00479"/>
    </source>
</evidence>
<dbReference type="PANTHER" id="PTHR23429">
    <property type="entry name" value="GLUCOSE-6-PHOSPHATE 1-DEHYDROGENASE G6PD"/>
    <property type="match status" value="1"/>
</dbReference>
<feature type="domain" description="Peptidase C14 caspase" evidence="8">
    <location>
        <begin position="551"/>
        <end position="791"/>
    </location>
</feature>
<dbReference type="SUPFAM" id="SSF52129">
    <property type="entry name" value="Caspase-like"/>
    <property type="match status" value="1"/>
</dbReference>
<protein>
    <recommendedName>
        <fullName evidence="6">Glucose-6-phosphate 1-dehydrogenase</fullName>
        <ecNumber evidence="6">1.1.1.49</ecNumber>
    </recommendedName>
</protein>
<dbReference type="EMBL" id="CAMXCT030002379">
    <property type="protein sequence ID" value="CAL4785051.1"/>
    <property type="molecule type" value="Genomic_DNA"/>
</dbReference>
<evidence type="ECO:0000256" key="2">
    <source>
        <dbReference type="ARBA" id="ARBA00022526"/>
    </source>
</evidence>
<dbReference type="GO" id="GO:0004345">
    <property type="term" value="F:glucose-6-phosphate dehydrogenase activity"/>
    <property type="evidence" value="ECO:0007669"/>
    <property type="project" value="UniProtKB-EC"/>
</dbReference>
<dbReference type="Pfam" id="PF00479">
    <property type="entry name" value="G6PD_N"/>
    <property type="match status" value="1"/>
</dbReference>
<keyword evidence="3 6" id="KW-0521">NADP</keyword>
<comment type="caution">
    <text evidence="10">The sequence shown here is derived from an EMBL/GenBank/DDBJ whole genome shotgun (WGS) entry which is preliminary data.</text>
</comment>
<dbReference type="InterPro" id="IPR001282">
    <property type="entry name" value="G6P_DH"/>
</dbReference>
<evidence type="ECO:0000313" key="12">
    <source>
        <dbReference type="Proteomes" id="UP001152797"/>
    </source>
</evidence>
<dbReference type="InterPro" id="IPR036291">
    <property type="entry name" value="NAD(P)-bd_dom_sf"/>
</dbReference>
<dbReference type="EC" id="1.1.1.49" evidence="6"/>
<dbReference type="GO" id="GO:0004197">
    <property type="term" value="F:cysteine-type endopeptidase activity"/>
    <property type="evidence" value="ECO:0007669"/>
    <property type="project" value="InterPro"/>
</dbReference>
<evidence type="ECO:0000259" key="9">
    <source>
        <dbReference type="Pfam" id="PF02781"/>
    </source>
</evidence>
<dbReference type="Pfam" id="PF02781">
    <property type="entry name" value="G6PD_C"/>
    <property type="match status" value="1"/>
</dbReference>
<dbReference type="NCBIfam" id="TIGR00871">
    <property type="entry name" value="zwf"/>
    <property type="match status" value="1"/>
</dbReference>
<comment type="function">
    <text evidence="6">Catalyzes the rate-limiting step of the oxidative pentose-phosphate pathway, which represents a route for the dissimilation of carbohydrates besides glycolysis.</text>
</comment>
<keyword evidence="12" id="KW-1185">Reference proteome</keyword>